<proteinExistence type="predicted"/>
<comment type="caution">
    <text evidence="4">The sequence shown here is derived from an EMBL/GenBank/DDBJ whole genome shotgun (WGS) entry which is preliminary data.</text>
</comment>
<dbReference type="InterPro" id="IPR009091">
    <property type="entry name" value="RCC1/BLIP-II"/>
</dbReference>
<keyword evidence="5" id="KW-1185">Reference proteome</keyword>
<keyword evidence="2" id="KW-0472">Membrane</keyword>
<keyword evidence="2" id="KW-0812">Transmembrane</keyword>
<feature type="compositionally biased region" description="Acidic residues" evidence="1">
    <location>
        <begin position="228"/>
        <end position="242"/>
    </location>
</feature>
<feature type="signal peptide" evidence="3">
    <location>
        <begin position="1"/>
        <end position="23"/>
    </location>
</feature>
<keyword evidence="2" id="KW-1133">Transmembrane helix</keyword>
<name>A0A1Q9F3Q4_SYMMI</name>
<dbReference type="Proteomes" id="UP000186817">
    <property type="component" value="Unassembled WGS sequence"/>
</dbReference>
<evidence type="ECO:0000313" key="5">
    <source>
        <dbReference type="Proteomes" id="UP000186817"/>
    </source>
</evidence>
<accession>A0A1Q9F3Q4</accession>
<gene>
    <name evidence="4" type="ORF">AK812_SmicGene1588</name>
</gene>
<evidence type="ECO:0000256" key="2">
    <source>
        <dbReference type="SAM" id="Phobius"/>
    </source>
</evidence>
<sequence length="609" mass="65983">MAGKRSMLPIVALVAFAIQTGDPRFPPPRRFQVLFEGPSKNSRQVFERTLWERELAMWRPLAVLCRLRPAKARSFAEVHRRELAFLASFNSGDVVYERIREVREWPSTSVDSYSHAMALLMEYRLRYVLTKLGTEHILGAVGGVQYFSLDGSPNELGHALAAIRDKRPQQVMLETCAERQVLNSRLTQEEASPETGEQGRVLSHGDAIAFIHGGLRGSDARALTVVAEEDEDSANDGEDEADKDCAGVDMDDKLLDSSGRALVGSSKIIDSSVRSGDCLSLHLSRVQIQATSGAFAAILGDGSVVTWGDAACGGDSSAVQDQLKNVQQIQASYSAFAAVLGDGSLVTWGKAEFGVDSSAVQDQLKNVQQVQASSGAFAAILGDGSVVTWGVAVCGGDSSTVQDQLKNVQQIQASNRAFAAILGDGSVVTWGEVKHGGDSSAVQDQLKNVMQVGSQVYTVDRFVRNSDERIFGTCLRRHWYAYLWCSGPEKELLAFSRYAASALSVGSEDPSRIAEECPAAVSQILGSEREQHMASEITKRVVDDATVFVICTESRLAALKELVAQGAAHADMADVAASRIWPFLLILVYAILPSYGTMFVFWRAARVYG</sequence>
<evidence type="ECO:0000256" key="1">
    <source>
        <dbReference type="SAM" id="MobiDB-lite"/>
    </source>
</evidence>
<protein>
    <recommendedName>
        <fullName evidence="6">E3 ubiquitin-protein ligase HERC2</fullName>
    </recommendedName>
</protein>
<evidence type="ECO:0008006" key="6">
    <source>
        <dbReference type="Google" id="ProtNLM"/>
    </source>
</evidence>
<evidence type="ECO:0000313" key="4">
    <source>
        <dbReference type="EMBL" id="OLQ14301.1"/>
    </source>
</evidence>
<dbReference type="AlphaFoldDB" id="A0A1Q9F3Q4"/>
<organism evidence="4 5">
    <name type="scientific">Symbiodinium microadriaticum</name>
    <name type="common">Dinoflagellate</name>
    <name type="synonym">Zooxanthella microadriatica</name>
    <dbReference type="NCBI Taxonomy" id="2951"/>
    <lineage>
        <taxon>Eukaryota</taxon>
        <taxon>Sar</taxon>
        <taxon>Alveolata</taxon>
        <taxon>Dinophyceae</taxon>
        <taxon>Suessiales</taxon>
        <taxon>Symbiodiniaceae</taxon>
        <taxon>Symbiodinium</taxon>
    </lineage>
</organism>
<feature type="region of interest" description="Disordered" evidence="1">
    <location>
        <begin position="228"/>
        <end position="249"/>
    </location>
</feature>
<keyword evidence="3" id="KW-0732">Signal</keyword>
<dbReference type="Gene3D" id="2.130.10.30">
    <property type="entry name" value="Regulator of chromosome condensation 1/beta-lactamase-inhibitor protein II"/>
    <property type="match status" value="1"/>
</dbReference>
<feature type="transmembrane region" description="Helical" evidence="2">
    <location>
        <begin position="580"/>
        <end position="602"/>
    </location>
</feature>
<reference evidence="4 5" key="1">
    <citation type="submission" date="2016-02" db="EMBL/GenBank/DDBJ databases">
        <title>Genome analysis of coral dinoflagellate symbionts highlights evolutionary adaptations to a symbiotic lifestyle.</title>
        <authorList>
            <person name="Aranda M."/>
            <person name="Li Y."/>
            <person name="Liew Y.J."/>
            <person name="Baumgarten S."/>
            <person name="Simakov O."/>
            <person name="Wilson M."/>
            <person name="Piel J."/>
            <person name="Ashoor H."/>
            <person name="Bougouffa S."/>
            <person name="Bajic V.B."/>
            <person name="Ryu T."/>
            <person name="Ravasi T."/>
            <person name="Bayer T."/>
            <person name="Micklem G."/>
            <person name="Kim H."/>
            <person name="Bhak J."/>
            <person name="Lajeunesse T.C."/>
            <person name="Voolstra C.R."/>
        </authorList>
    </citation>
    <scope>NUCLEOTIDE SEQUENCE [LARGE SCALE GENOMIC DNA]</scope>
    <source>
        <strain evidence="4 5">CCMP2467</strain>
    </source>
</reference>
<feature type="chain" id="PRO_5012819331" description="E3 ubiquitin-protein ligase HERC2" evidence="3">
    <location>
        <begin position="24"/>
        <end position="609"/>
    </location>
</feature>
<evidence type="ECO:0000256" key="3">
    <source>
        <dbReference type="SAM" id="SignalP"/>
    </source>
</evidence>
<dbReference type="SUPFAM" id="SSF50985">
    <property type="entry name" value="RCC1/BLIP-II"/>
    <property type="match status" value="1"/>
</dbReference>
<dbReference type="EMBL" id="LSRX01000017">
    <property type="protein sequence ID" value="OLQ14301.1"/>
    <property type="molecule type" value="Genomic_DNA"/>
</dbReference>